<sequence>MGNSGSPLKQVLFHRVAHQRQVPIWQLHGLHKGRGEQLDSDIGLVQPHHPNAKRPDSQFPTIPEVLKALELEKLFIAEEIVIPYLQPDL</sequence>
<keyword evidence="3" id="KW-1185">Reference proteome</keyword>
<gene>
    <name evidence="1" type="ORF">LTRI10_LOCUS22635</name>
    <name evidence="2" type="ORF">LTRI10_LOCUS22636</name>
</gene>
<proteinExistence type="predicted"/>
<evidence type="ECO:0000313" key="3">
    <source>
        <dbReference type="Proteomes" id="UP001497516"/>
    </source>
</evidence>
<reference evidence="2 3" key="1">
    <citation type="submission" date="2024-04" db="EMBL/GenBank/DDBJ databases">
        <authorList>
            <person name="Fracassetti M."/>
        </authorList>
    </citation>
    <scope>NUCLEOTIDE SEQUENCE [LARGE SCALE GENOMIC DNA]</scope>
</reference>
<organism evidence="2 3">
    <name type="scientific">Linum trigynum</name>
    <dbReference type="NCBI Taxonomy" id="586398"/>
    <lineage>
        <taxon>Eukaryota</taxon>
        <taxon>Viridiplantae</taxon>
        <taxon>Streptophyta</taxon>
        <taxon>Embryophyta</taxon>
        <taxon>Tracheophyta</taxon>
        <taxon>Spermatophyta</taxon>
        <taxon>Magnoliopsida</taxon>
        <taxon>eudicotyledons</taxon>
        <taxon>Gunneridae</taxon>
        <taxon>Pentapetalae</taxon>
        <taxon>rosids</taxon>
        <taxon>fabids</taxon>
        <taxon>Malpighiales</taxon>
        <taxon>Linaceae</taxon>
        <taxon>Linum</taxon>
    </lineage>
</organism>
<dbReference type="Proteomes" id="UP001497516">
    <property type="component" value="Chromosome 4"/>
</dbReference>
<accession>A0AAV2E5W0</accession>
<evidence type="ECO:0000313" key="2">
    <source>
        <dbReference type="EMBL" id="CAL1381244.1"/>
    </source>
</evidence>
<dbReference type="AlphaFoldDB" id="A0AAV2E5W0"/>
<name>A0AAV2E5W0_9ROSI</name>
<dbReference type="EMBL" id="OZ034817">
    <property type="protein sequence ID" value="CAL1381243.1"/>
    <property type="molecule type" value="Genomic_DNA"/>
</dbReference>
<dbReference type="EMBL" id="OZ034817">
    <property type="protein sequence ID" value="CAL1381244.1"/>
    <property type="molecule type" value="Genomic_DNA"/>
</dbReference>
<protein>
    <submittedName>
        <fullName evidence="2">Uncharacterized protein</fullName>
    </submittedName>
</protein>
<evidence type="ECO:0000313" key="1">
    <source>
        <dbReference type="EMBL" id="CAL1381243.1"/>
    </source>
</evidence>